<organism evidence="3 4">
    <name type="scientific">Mycobacterium mantenii</name>
    <dbReference type="NCBI Taxonomy" id="560555"/>
    <lineage>
        <taxon>Bacteria</taxon>
        <taxon>Bacillati</taxon>
        <taxon>Actinomycetota</taxon>
        <taxon>Actinomycetes</taxon>
        <taxon>Mycobacteriales</taxon>
        <taxon>Mycobacteriaceae</taxon>
        <taxon>Mycobacterium</taxon>
        <taxon>Mycobacterium avium complex (MAC)</taxon>
    </lineage>
</organism>
<feature type="active site" description="Nucleophile" evidence="1">
    <location>
        <position position="80"/>
    </location>
</feature>
<dbReference type="EMBL" id="AP022590">
    <property type="protein sequence ID" value="BBY38127.1"/>
    <property type="molecule type" value="Genomic_DNA"/>
</dbReference>
<comment type="function">
    <text evidence="1">Catalyzes cis-trans isomerization of the C2-C3 double bond in maleate to yield fumarate.</text>
</comment>
<dbReference type="PANTHER" id="PTHR40267">
    <property type="entry name" value="BLR3294 PROTEIN"/>
    <property type="match status" value="1"/>
</dbReference>
<feature type="modified residue" description="S-(2-succinyl)cysteine" evidence="1">
    <location>
        <position position="80"/>
    </location>
</feature>
<comment type="similarity">
    <text evidence="1">Belongs to the maleate isomerase family.</text>
</comment>
<dbReference type="Gene3D" id="3.40.50.12500">
    <property type="match status" value="1"/>
</dbReference>
<evidence type="ECO:0000313" key="2">
    <source>
        <dbReference type="EMBL" id="BBY38127.1"/>
    </source>
</evidence>
<evidence type="ECO:0000313" key="3">
    <source>
        <dbReference type="EMBL" id="ORB04907.1"/>
    </source>
</evidence>
<dbReference type="InterPro" id="IPR028615">
    <property type="entry name" value="Maleate_isomerase"/>
</dbReference>
<keyword evidence="5" id="KW-1185">Reference proteome</keyword>
<reference evidence="2" key="3">
    <citation type="submission" date="2020-02" db="EMBL/GenBank/DDBJ databases">
        <authorList>
            <person name="Matsumoto Y."/>
            <person name="Motooka D."/>
            <person name="Nakamura S."/>
        </authorList>
    </citation>
    <scope>NUCLEOTIDE SEQUENCE</scope>
    <source>
        <strain evidence="2">JCM 18113</strain>
    </source>
</reference>
<dbReference type="InterPro" id="IPR053714">
    <property type="entry name" value="Iso_Racemase_Enz_sf"/>
</dbReference>
<comment type="subunit">
    <text evidence="1">Homodimer.</text>
</comment>
<comment type="miscellaneous">
    <text evidence="1">Reaction is initiated by nucleophilic attack of cysteine at the double bond, yielding a covalent succinylcysteine-like intermediate.</text>
</comment>
<feature type="binding site" evidence="1">
    <location>
        <position position="14"/>
    </location>
    <ligand>
        <name>substrate</name>
    </ligand>
</feature>
<reference evidence="2 5" key="2">
    <citation type="journal article" date="2019" name="Emerg. Microbes Infect.">
        <title>Comprehensive subspecies identification of 175 nontuberculous mycobacteria species based on 7547 genomic profiles.</title>
        <authorList>
            <person name="Matsumoto Y."/>
            <person name="Kinjo T."/>
            <person name="Motooka D."/>
            <person name="Nabeya D."/>
            <person name="Jung N."/>
            <person name="Uechi K."/>
            <person name="Horii T."/>
            <person name="Iida T."/>
            <person name="Fujita J."/>
            <person name="Nakamura S."/>
        </authorList>
    </citation>
    <scope>NUCLEOTIDE SEQUENCE [LARGE SCALE GENOMIC DNA]</scope>
    <source>
        <strain evidence="2 5">JCM 18113</strain>
    </source>
</reference>
<evidence type="ECO:0000256" key="1">
    <source>
        <dbReference type="HAMAP-Rule" id="MF_00943"/>
    </source>
</evidence>
<feature type="binding site" evidence="1">
    <location>
        <begin position="199"/>
        <end position="200"/>
    </location>
    <ligand>
        <name>substrate</name>
    </ligand>
</feature>
<feature type="binding site" evidence="1">
    <location>
        <position position="167"/>
    </location>
    <ligand>
        <name>substrate</name>
    </ligand>
</feature>
<dbReference type="EMBL" id="MVHW01000017">
    <property type="protein sequence ID" value="ORB04907.1"/>
    <property type="molecule type" value="Genomic_DNA"/>
</dbReference>
<reference evidence="3 4" key="1">
    <citation type="submission" date="2017-02" db="EMBL/GenBank/DDBJ databases">
        <title>The new phylogeny of genus Mycobacterium.</title>
        <authorList>
            <person name="Tortoli E."/>
            <person name="Trovato A."/>
            <person name="Cirillo D.M."/>
        </authorList>
    </citation>
    <scope>NUCLEOTIDE SEQUENCE [LARGE SCALE GENOMIC DNA]</scope>
    <source>
        <strain evidence="3 4">DSM 45255</strain>
    </source>
</reference>
<feature type="binding site" evidence="1">
    <location>
        <begin position="80"/>
        <end position="82"/>
    </location>
    <ligand>
        <name>substrate</name>
    </ligand>
</feature>
<name>A0A1X0FT04_MYCNT</name>
<protein>
    <recommendedName>
        <fullName evidence="1">Maleate isomerase</fullName>
        <ecNumber evidence="1">5.2.1.1</ecNumber>
    </recommendedName>
    <alternativeName>
        <fullName evidence="1">Maleate cis-trans isomerase</fullName>
    </alternativeName>
</protein>
<sequence length="252" mass="26613">MLPTRLGLIVPSSNTTMETELPEMFARRAQMIPEERFTFHSSRMRMLEVTADALAQMDRDSNGCAVSLADAQCDAMAYACLVAIMSQGPGAHVGAEGRLTDVAREQGCNAPVVSSAGALVRGLDALGAQRISMITPYVPELTQKVREYIEQAGVEVVDVVSLGVADNCAVGRLDPTDLPARAARLNRSNCDAVVLSACVQMPSLAAIPEAEARLDLPVLSAATATTYDLLTVLGRSTVVPNAGYLLSKSFAG</sequence>
<dbReference type="EC" id="5.2.1.1" evidence="1"/>
<feature type="active site" description="Proton donor" evidence="1">
    <location>
        <position position="198"/>
    </location>
</feature>
<accession>A0A1X0FT04</accession>
<gene>
    <name evidence="1 2" type="primary">maiA</name>
    <name evidence="3" type="ORF">BST30_15700</name>
    <name evidence="2" type="ORF">MMAN_22610</name>
</gene>
<dbReference type="RefSeq" id="WP_083095953.1">
    <property type="nucleotide sequence ID" value="NZ_AP022590.1"/>
</dbReference>
<dbReference type="GO" id="GO:0050076">
    <property type="term" value="F:maleate isomerase activity"/>
    <property type="evidence" value="ECO:0007669"/>
    <property type="project" value="UniProtKB-UniRule"/>
</dbReference>
<dbReference type="PANTHER" id="PTHR40267:SF1">
    <property type="entry name" value="BLR3294 PROTEIN"/>
    <property type="match status" value="1"/>
</dbReference>
<dbReference type="HAMAP" id="MF_00943">
    <property type="entry name" value="Maleate_isomerase"/>
    <property type="match status" value="1"/>
</dbReference>
<dbReference type="InterPro" id="IPR026286">
    <property type="entry name" value="MaiA/AMDase"/>
</dbReference>
<feature type="binding site" evidence="1">
    <location>
        <position position="137"/>
    </location>
    <ligand>
        <name>substrate</name>
    </ligand>
</feature>
<evidence type="ECO:0000313" key="4">
    <source>
        <dbReference type="Proteomes" id="UP000192760"/>
    </source>
</evidence>
<dbReference type="Pfam" id="PF17645">
    <property type="entry name" value="Amdase"/>
    <property type="match status" value="1"/>
</dbReference>
<keyword evidence="1 2" id="KW-0413">Isomerase</keyword>
<dbReference type="Proteomes" id="UP000465812">
    <property type="component" value="Chromosome"/>
</dbReference>
<evidence type="ECO:0000313" key="5">
    <source>
        <dbReference type="Proteomes" id="UP000465812"/>
    </source>
</evidence>
<comment type="catalytic activity">
    <reaction evidence="1">
        <text>maleate = fumarate</text>
        <dbReference type="Rhea" id="RHEA:13169"/>
        <dbReference type="ChEBI" id="CHEBI:29806"/>
        <dbReference type="ChEBI" id="CHEBI:30780"/>
        <dbReference type="EC" id="5.2.1.1"/>
    </reaction>
</comment>
<proteinExistence type="inferred from homology"/>
<dbReference type="STRING" id="560555.BST30_15700"/>
<dbReference type="Proteomes" id="UP000192760">
    <property type="component" value="Unassembled WGS sequence"/>
</dbReference>
<dbReference type="PIRSF" id="PIRSF015736">
    <property type="entry name" value="MI"/>
    <property type="match status" value="1"/>
</dbReference>
<dbReference type="AlphaFoldDB" id="A0A1X0FT04"/>